<evidence type="ECO:0000256" key="5">
    <source>
        <dbReference type="ARBA" id="ARBA00022776"/>
    </source>
</evidence>
<evidence type="ECO:0000256" key="8">
    <source>
        <dbReference type="ARBA" id="ARBA00023306"/>
    </source>
</evidence>
<gene>
    <name evidence="11" type="ORF">PYCCODRAFT_1406138</name>
</gene>
<dbReference type="PANTHER" id="PTHR15459">
    <property type="entry name" value="POLYAMINE-MODULATED FACTOR 1"/>
    <property type="match status" value="1"/>
</dbReference>
<name>A0A1Y2IWG6_TRAC3</name>
<evidence type="ECO:0000256" key="2">
    <source>
        <dbReference type="ARBA" id="ARBA00004629"/>
    </source>
</evidence>
<dbReference type="AlphaFoldDB" id="A0A1Y2IWG6"/>
<comment type="subcellular location">
    <subcellularLocation>
        <location evidence="2">Chromosome</location>
        <location evidence="2">Centromere</location>
        <location evidence="2">Kinetochore</location>
    </subcellularLocation>
    <subcellularLocation>
        <location evidence="1">Nucleus</location>
    </subcellularLocation>
</comment>
<dbReference type="InterPro" id="IPR007128">
    <property type="entry name" value="PMF1/Nnf1"/>
</dbReference>
<dbReference type="GO" id="GO:0005634">
    <property type="term" value="C:nucleus"/>
    <property type="evidence" value="ECO:0007669"/>
    <property type="project" value="UniProtKB-SubCell"/>
</dbReference>
<evidence type="ECO:0000256" key="10">
    <source>
        <dbReference type="SAM" id="Coils"/>
    </source>
</evidence>
<sequence length="202" mass="23067">MASSASTQAGSKRWAYFHSALQLAIQRSAHKWTYEDFAECFSLWCDEQPENAATIFNLVSSRLESSITENCEELFKKYNVKENLDNLHAVVTAARARKQAGYDGKDVWREDLQPRAAVRARTIPLLEKERDRLRAQLSQLTEENEDLQSQMRRNLQAKEEADAEASRLLDLLDKAFAKWEQLPLEDIQSWSLQTAESGGSKA</sequence>
<dbReference type="Pfam" id="PF03980">
    <property type="entry name" value="Nnf1"/>
    <property type="match status" value="1"/>
</dbReference>
<dbReference type="GO" id="GO:0051301">
    <property type="term" value="P:cell division"/>
    <property type="evidence" value="ECO:0007669"/>
    <property type="project" value="UniProtKB-KW"/>
</dbReference>
<dbReference type="OrthoDB" id="18453at2759"/>
<protein>
    <submittedName>
        <fullName evidence="11">Uncharacterized protein</fullName>
    </submittedName>
</protein>
<keyword evidence="4" id="KW-0132">Cell division</keyword>
<keyword evidence="9" id="KW-0137">Centromere</keyword>
<keyword evidence="10" id="KW-0175">Coiled coil</keyword>
<keyword evidence="6" id="KW-0995">Kinetochore</keyword>
<feature type="coiled-coil region" evidence="10">
    <location>
        <begin position="123"/>
        <end position="164"/>
    </location>
</feature>
<evidence type="ECO:0000256" key="9">
    <source>
        <dbReference type="ARBA" id="ARBA00023328"/>
    </source>
</evidence>
<evidence type="ECO:0000313" key="11">
    <source>
        <dbReference type="EMBL" id="OSD05475.1"/>
    </source>
</evidence>
<reference evidence="11 12" key="1">
    <citation type="journal article" date="2015" name="Biotechnol. Biofuels">
        <title>Enhanced degradation of softwood versus hardwood by the white-rot fungus Pycnoporus coccineus.</title>
        <authorList>
            <person name="Couturier M."/>
            <person name="Navarro D."/>
            <person name="Chevret D."/>
            <person name="Henrissat B."/>
            <person name="Piumi F."/>
            <person name="Ruiz-Duenas F.J."/>
            <person name="Martinez A.T."/>
            <person name="Grigoriev I.V."/>
            <person name="Riley R."/>
            <person name="Lipzen A."/>
            <person name="Berrin J.G."/>
            <person name="Master E.R."/>
            <person name="Rosso M.N."/>
        </authorList>
    </citation>
    <scope>NUCLEOTIDE SEQUENCE [LARGE SCALE GENOMIC DNA]</scope>
    <source>
        <strain evidence="11 12">BRFM310</strain>
    </source>
</reference>
<organism evidence="11 12">
    <name type="scientific">Trametes coccinea (strain BRFM310)</name>
    <name type="common">Pycnoporus coccineus</name>
    <dbReference type="NCBI Taxonomy" id="1353009"/>
    <lineage>
        <taxon>Eukaryota</taxon>
        <taxon>Fungi</taxon>
        <taxon>Dikarya</taxon>
        <taxon>Basidiomycota</taxon>
        <taxon>Agaricomycotina</taxon>
        <taxon>Agaricomycetes</taxon>
        <taxon>Polyporales</taxon>
        <taxon>Polyporaceae</taxon>
        <taxon>Trametes</taxon>
    </lineage>
</organism>
<dbReference type="GO" id="GO:0000444">
    <property type="term" value="C:MIS12/MIND type complex"/>
    <property type="evidence" value="ECO:0007669"/>
    <property type="project" value="InterPro"/>
</dbReference>
<evidence type="ECO:0000256" key="6">
    <source>
        <dbReference type="ARBA" id="ARBA00022838"/>
    </source>
</evidence>
<dbReference type="GO" id="GO:0007059">
    <property type="term" value="P:chromosome segregation"/>
    <property type="evidence" value="ECO:0007669"/>
    <property type="project" value="TreeGrafter"/>
</dbReference>
<dbReference type="EMBL" id="KZ084093">
    <property type="protein sequence ID" value="OSD05475.1"/>
    <property type="molecule type" value="Genomic_DNA"/>
</dbReference>
<keyword evidence="7" id="KW-0539">Nucleus</keyword>
<accession>A0A1Y2IWG6</accession>
<dbReference type="Proteomes" id="UP000193067">
    <property type="component" value="Unassembled WGS sequence"/>
</dbReference>
<proteinExistence type="predicted"/>
<evidence type="ECO:0000256" key="3">
    <source>
        <dbReference type="ARBA" id="ARBA00022454"/>
    </source>
</evidence>
<evidence type="ECO:0000256" key="7">
    <source>
        <dbReference type="ARBA" id="ARBA00023242"/>
    </source>
</evidence>
<keyword evidence="8" id="KW-0131">Cell cycle</keyword>
<keyword evidence="5" id="KW-0498">Mitosis</keyword>
<evidence type="ECO:0000256" key="1">
    <source>
        <dbReference type="ARBA" id="ARBA00004123"/>
    </source>
</evidence>
<keyword evidence="3" id="KW-0158">Chromosome</keyword>
<keyword evidence="12" id="KW-1185">Reference proteome</keyword>
<dbReference type="PANTHER" id="PTHR15459:SF3">
    <property type="entry name" value="POLYAMINE-MODULATED FACTOR 1"/>
    <property type="match status" value="1"/>
</dbReference>
<evidence type="ECO:0000256" key="4">
    <source>
        <dbReference type="ARBA" id="ARBA00022618"/>
    </source>
</evidence>
<evidence type="ECO:0000313" key="12">
    <source>
        <dbReference type="Proteomes" id="UP000193067"/>
    </source>
</evidence>